<dbReference type="InterPro" id="IPR036651">
    <property type="entry name" value="Gln_synt_N_sf"/>
</dbReference>
<evidence type="ECO:0000313" key="6">
    <source>
        <dbReference type="EMBL" id="TDO27816.1"/>
    </source>
</evidence>
<keyword evidence="7" id="KW-1185">Reference proteome</keyword>
<dbReference type="RefSeq" id="WP_133806001.1">
    <property type="nucleotide sequence ID" value="NZ_SNWQ01000052.1"/>
</dbReference>
<dbReference type="InterPro" id="IPR014746">
    <property type="entry name" value="Gln_synth/guanido_kin_cat_dom"/>
</dbReference>
<proteinExistence type="inferred from homology"/>
<organism evidence="6 7">
    <name type="scientific">Kribbella caucasensis</name>
    <dbReference type="NCBI Taxonomy" id="2512215"/>
    <lineage>
        <taxon>Bacteria</taxon>
        <taxon>Bacillati</taxon>
        <taxon>Actinomycetota</taxon>
        <taxon>Actinomycetes</taxon>
        <taxon>Propionibacteriales</taxon>
        <taxon>Kribbellaceae</taxon>
        <taxon>Kribbella</taxon>
    </lineage>
</organism>
<comment type="similarity">
    <text evidence="1 3 4">Belongs to the glutamine synthetase family.</text>
</comment>
<evidence type="ECO:0000256" key="3">
    <source>
        <dbReference type="PROSITE-ProRule" id="PRU01331"/>
    </source>
</evidence>
<dbReference type="OrthoDB" id="3277468at2"/>
<dbReference type="GO" id="GO:0006542">
    <property type="term" value="P:glutamine biosynthetic process"/>
    <property type="evidence" value="ECO:0007669"/>
    <property type="project" value="InterPro"/>
</dbReference>
<evidence type="ECO:0000259" key="5">
    <source>
        <dbReference type="PROSITE" id="PS51987"/>
    </source>
</evidence>
<dbReference type="Gene3D" id="3.30.590.10">
    <property type="entry name" value="Glutamine synthetase/guanido kinase, catalytic domain"/>
    <property type="match status" value="1"/>
</dbReference>
<protein>
    <submittedName>
        <fullName evidence="6">Glutamine synthetase</fullName>
    </submittedName>
</protein>
<feature type="domain" description="GS catalytic" evidence="5">
    <location>
        <begin position="100"/>
        <end position="425"/>
    </location>
</feature>
<dbReference type="InterPro" id="IPR008146">
    <property type="entry name" value="Gln_synth_cat_dom"/>
</dbReference>
<evidence type="ECO:0000256" key="1">
    <source>
        <dbReference type="ARBA" id="ARBA00009897"/>
    </source>
</evidence>
<dbReference type="SMART" id="SM01230">
    <property type="entry name" value="Gln-synt_C"/>
    <property type="match status" value="1"/>
</dbReference>
<sequence>MPAADSDQLTFLATCDLAAKVRGRAATDDDVRRRGVGWVPANLAINAFGGLADNVFGSTGDLRLRPAETAITLPAADGGTAKIQLAEQVTTDGEPWPGCPRTLARTALDRLRDETGLELVASFEHEFVLHGLPDSAPFSWQRFRHAEAFGLELVQLLTDNGLEPENWLPEYAPGQFEITLRPAPALIAADRAILLRELVRDTARRHGYTATFGPLLEPGGVGNGVHVHLSFLDADGNPVLYDASRPAGLSVWGLRFAGGIANRAAALTALTAPSPSSFLRLRPHRWSVAGAFVAERNREALVRVCPTSSLVGDPAQQLNLEYRACDATANPWIVIAALVHAGLSGLKAPEPKLWPETMTESDTESVPRLPENLRDALKALATDPVFTQHLPHELLDTYQAVKQSELDAVAEVEDDEICRRVCDVY</sequence>
<reference evidence="6 7" key="1">
    <citation type="submission" date="2019-03" db="EMBL/GenBank/DDBJ databases">
        <title>Genomic Encyclopedia of Type Strains, Phase III (KMG-III): the genomes of soil and plant-associated and newly described type strains.</title>
        <authorList>
            <person name="Whitman W."/>
        </authorList>
    </citation>
    <scope>NUCLEOTIDE SEQUENCE [LARGE SCALE GENOMIC DNA]</scope>
    <source>
        <strain evidence="6 7">VKM Ac-2527</strain>
    </source>
</reference>
<evidence type="ECO:0000313" key="7">
    <source>
        <dbReference type="Proteomes" id="UP000295388"/>
    </source>
</evidence>
<name>A0A4R6J0Q0_9ACTN</name>
<dbReference type="PROSITE" id="PS51987">
    <property type="entry name" value="GS_CATALYTIC"/>
    <property type="match status" value="1"/>
</dbReference>
<dbReference type="PANTHER" id="PTHR43785">
    <property type="entry name" value="GAMMA-GLUTAMYLPUTRESCINE SYNTHETASE"/>
    <property type="match status" value="1"/>
</dbReference>
<accession>A0A4R6J0Q0</accession>
<gene>
    <name evidence="6" type="ORF">EV643_15210</name>
</gene>
<dbReference type="SUPFAM" id="SSF55931">
    <property type="entry name" value="Glutamine synthetase/guanido kinase"/>
    <property type="match status" value="1"/>
</dbReference>
<dbReference type="PANTHER" id="PTHR43785:SF12">
    <property type="entry name" value="TYPE-1 GLUTAMINE SYNTHETASE 2"/>
    <property type="match status" value="1"/>
</dbReference>
<keyword evidence="2" id="KW-0436">Ligase</keyword>
<evidence type="ECO:0000256" key="4">
    <source>
        <dbReference type="RuleBase" id="RU000384"/>
    </source>
</evidence>
<dbReference type="Pfam" id="PF00120">
    <property type="entry name" value="Gln-synt_C"/>
    <property type="match status" value="1"/>
</dbReference>
<comment type="caution">
    <text evidence="6">The sequence shown here is derived from an EMBL/GenBank/DDBJ whole genome shotgun (WGS) entry which is preliminary data.</text>
</comment>
<evidence type="ECO:0000256" key="2">
    <source>
        <dbReference type="ARBA" id="ARBA00022598"/>
    </source>
</evidence>
<dbReference type="Gene3D" id="3.10.20.70">
    <property type="entry name" value="Glutamine synthetase, N-terminal domain"/>
    <property type="match status" value="1"/>
</dbReference>
<dbReference type="EMBL" id="SNWQ01000052">
    <property type="protein sequence ID" value="TDO27816.1"/>
    <property type="molecule type" value="Genomic_DNA"/>
</dbReference>
<dbReference type="AlphaFoldDB" id="A0A4R6J0Q0"/>
<dbReference type="Proteomes" id="UP000295388">
    <property type="component" value="Unassembled WGS sequence"/>
</dbReference>
<dbReference type="GO" id="GO:0004356">
    <property type="term" value="F:glutamine synthetase activity"/>
    <property type="evidence" value="ECO:0007669"/>
    <property type="project" value="InterPro"/>
</dbReference>